<dbReference type="STRING" id="1448308.A0A2T2N0Z2"/>
<dbReference type="EMBL" id="KZ678166">
    <property type="protein sequence ID" value="PSN59105.1"/>
    <property type="molecule type" value="Genomic_DNA"/>
</dbReference>
<gene>
    <name evidence="3" type="ORF">BS50DRAFT_626795</name>
    <name evidence="2" type="ORF">BS50DRAFT_626895</name>
</gene>
<dbReference type="AlphaFoldDB" id="A0A2T2N0Z2"/>
<evidence type="ECO:0000313" key="2">
    <source>
        <dbReference type="EMBL" id="PSN59105.1"/>
    </source>
</evidence>
<protein>
    <submittedName>
        <fullName evidence="2">Uncharacterized protein</fullName>
    </submittedName>
</protein>
<feature type="compositionally biased region" description="Low complexity" evidence="1">
    <location>
        <begin position="137"/>
        <end position="148"/>
    </location>
</feature>
<evidence type="ECO:0000313" key="4">
    <source>
        <dbReference type="Proteomes" id="UP000240883"/>
    </source>
</evidence>
<feature type="region of interest" description="Disordered" evidence="1">
    <location>
        <begin position="128"/>
        <end position="148"/>
    </location>
</feature>
<accession>A0A2T2N0Z2</accession>
<evidence type="ECO:0000256" key="1">
    <source>
        <dbReference type="SAM" id="MobiDB-lite"/>
    </source>
</evidence>
<evidence type="ECO:0000313" key="3">
    <source>
        <dbReference type="EMBL" id="PSN59283.1"/>
    </source>
</evidence>
<sequence length="358" mass="39879">MPSSLQEIDPEDAVRKATNLFVRQLTSEWNREKIPYKLASSLETARSAHENDTAKIFLHTGFPAWFAYFLANHNTTGRNYKGQRADLQALKAFEQQPIERRKAVAVELINTETHTTVTSAIKQCSARKRRRIDNMESPSPSSPSAIPAAIQVPDETRRTESEHAADARTFRSSFTPHPSEIPLNMTEILSAPQIVSNPAIECLITIFPQYLCSAIRKSDGRAGITIVFPSHLSGGKLDCIMTLAILPNKIQYLVMELFGIHLETEGEIRCIIQDNGVRLFPNDLVLQGVEEKIVAKVLGSMANNAITKSLLRKEEVKNAMIATQCVSLRITSNCRDDGILSLNLGLDEGFQFKEALFK</sequence>
<dbReference type="EMBL" id="KZ678158">
    <property type="protein sequence ID" value="PSN59283.1"/>
    <property type="molecule type" value="Genomic_DNA"/>
</dbReference>
<reference evidence="2 4" key="1">
    <citation type="journal article" date="2018" name="Front. Microbiol.">
        <title>Genome-Wide Analysis of Corynespora cassiicola Leaf Fall Disease Putative Effectors.</title>
        <authorList>
            <person name="Lopez D."/>
            <person name="Ribeiro S."/>
            <person name="Label P."/>
            <person name="Fumanal B."/>
            <person name="Venisse J.S."/>
            <person name="Kohler A."/>
            <person name="de Oliveira R.R."/>
            <person name="Labutti K."/>
            <person name="Lipzen A."/>
            <person name="Lail K."/>
            <person name="Bauer D."/>
            <person name="Ohm R.A."/>
            <person name="Barry K.W."/>
            <person name="Spatafora J."/>
            <person name="Grigoriev I.V."/>
            <person name="Martin F.M."/>
            <person name="Pujade-Renaud V."/>
        </authorList>
    </citation>
    <scope>NUCLEOTIDE SEQUENCE [LARGE SCALE GENOMIC DNA]</scope>
    <source>
        <strain evidence="2 4">Philippines</strain>
    </source>
</reference>
<keyword evidence="4" id="KW-1185">Reference proteome</keyword>
<proteinExistence type="predicted"/>
<dbReference type="OrthoDB" id="3789926at2759"/>
<dbReference type="Proteomes" id="UP000240883">
    <property type="component" value="Unassembled WGS sequence"/>
</dbReference>
<name>A0A2T2N0Z2_CORCC</name>
<organism evidence="2 4">
    <name type="scientific">Corynespora cassiicola Philippines</name>
    <dbReference type="NCBI Taxonomy" id="1448308"/>
    <lineage>
        <taxon>Eukaryota</taxon>
        <taxon>Fungi</taxon>
        <taxon>Dikarya</taxon>
        <taxon>Ascomycota</taxon>
        <taxon>Pezizomycotina</taxon>
        <taxon>Dothideomycetes</taxon>
        <taxon>Pleosporomycetidae</taxon>
        <taxon>Pleosporales</taxon>
        <taxon>Corynesporascaceae</taxon>
        <taxon>Corynespora</taxon>
    </lineage>
</organism>